<keyword evidence="2" id="KW-1185">Reference proteome</keyword>
<sequence length="428" mass="46555">MFSLSAQRASKLGATSTLNSRRFPHEDTIVRDVCIIGGGATGTFSAIRLRDSGKTVAVVERSSRLGGHTLTYQDPVSALKTEAGLVVIRRSPVSEKYFARFSIPLIKFEPPPPAATIFVDFTTGKKVDFSPRDPSDAFAAYGAQLAKYPFLDNGFDLPDPIPEDLLLPFGHFVKKYDLSAMVLLVSKLGQGLGDLLSQPTLYVMKNFGKTALEGFATGFLVPESGDNSSLYEKALAELGSDALIGSSVVSVRRDNHSVRVVVQTPSGQKLIKAKKLLITIPPRWRTSKAGVPDNYHVTNLGVGTPESLPKLPGIYEISPTGIPDLVNLKYGSPVPLPDEDVRADVMACLSRLREAGTLQINEKPEIALFENHGPFGLAVPVSPIEGGFYKQPNKLNGHRNTFYTGAAFQAHDATLLWEYTDDLLRKHF</sequence>
<gene>
    <name evidence="1" type="ORF">QBC46DRAFT_457250</name>
</gene>
<evidence type="ECO:0000313" key="2">
    <source>
        <dbReference type="Proteomes" id="UP001303473"/>
    </source>
</evidence>
<evidence type="ECO:0000313" key="1">
    <source>
        <dbReference type="EMBL" id="KAK3942850.1"/>
    </source>
</evidence>
<proteinExistence type="predicted"/>
<dbReference type="Gene3D" id="3.50.50.60">
    <property type="entry name" value="FAD/NAD(P)-binding domain"/>
    <property type="match status" value="2"/>
</dbReference>
<name>A0AAN6NBS0_9PEZI</name>
<organism evidence="1 2">
    <name type="scientific">Diplogelasinospora grovesii</name>
    <dbReference type="NCBI Taxonomy" id="303347"/>
    <lineage>
        <taxon>Eukaryota</taxon>
        <taxon>Fungi</taxon>
        <taxon>Dikarya</taxon>
        <taxon>Ascomycota</taxon>
        <taxon>Pezizomycotina</taxon>
        <taxon>Sordariomycetes</taxon>
        <taxon>Sordariomycetidae</taxon>
        <taxon>Sordariales</taxon>
        <taxon>Diplogelasinosporaceae</taxon>
        <taxon>Diplogelasinospora</taxon>
    </lineage>
</organism>
<dbReference type="Pfam" id="PF13450">
    <property type="entry name" value="NAD_binding_8"/>
    <property type="match status" value="1"/>
</dbReference>
<reference evidence="2" key="1">
    <citation type="journal article" date="2023" name="Mol. Phylogenet. Evol.">
        <title>Genome-scale phylogeny and comparative genomics of the fungal order Sordariales.</title>
        <authorList>
            <person name="Hensen N."/>
            <person name="Bonometti L."/>
            <person name="Westerberg I."/>
            <person name="Brannstrom I.O."/>
            <person name="Guillou S."/>
            <person name="Cros-Aarteil S."/>
            <person name="Calhoun S."/>
            <person name="Haridas S."/>
            <person name="Kuo A."/>
            <person name="Mondo S."/>
            <person name="Pangilinan J."/>
            <person name="Riley R."/>
            <person name="LaButti K."/>
            <person name="Andreopoulos B."/>
            <person name="Lipzen A."/>
            <person name="Chen C."/>
            <person name="Yan M."/>
            <person name="Daum C."/>
            <person name="Ng V."/>
            <person name="Clum A."/>
            <person name="Steindorff A."/>
            <person name="Ohm R.A."/>
            <person name="Martin F."/>
            <person name="Silar P."/>
            <person name="Natvig D.O."/>
            <person name="Lalanne C."/>
            <person name="Gautier V."/>
            <person name="Ament-Velasquez S.L."/>
            <person name="Kruys A."/>
            <person name="Hutchinson M.I."/>
            <person name="Powell A.J."/>
            <person name="Barry K."/>
            <person name="Miller A.N."/>
            <person name="Grigoriev I.V."/>
            <person name="Debuchy R."/>
            <person name="Gladieux P."/>
            <person name="Hiltunen Thoren M."/>
            <person name="Johannesson H."/>
        </authorList>
    </citation>
    <scope>NUCLEOTIDE SEQUENCE [LARGE SCALE GENOMIC DNA]</scope>
    <source>
        <strain evidence="2">CBS 340.73</strain>
    </source>
</reference>
<dbReference type="InterPro" id="IPR036188">
    <property type="entry name" value="FAD/NAD-bd_sf"/>
</dbReference>
<accession>A0AAN6NBS0</accession>
<dbReference type="EMBL" id="MU853770">
    <property type="protein sequence ID" value="KAK3942850.1"/>
    <property type="molecule type" value="Genomic_DNA"/>
</dbReference>
<dbReference type="Proteomes" id="UP001303473">
    <property type="component" value="Unassembled WGS sequence"/>
</dbReference>
<comment type="caution">
    <text evidence="1">The sequence shown here is derived from an EMBL/GenBank/DDBJ whole genome shotgun (WGS) entry which is preliminary data.</text>
</comment>
<protein>
    <submittedName>
        <fullName evidence="1">FAD/NAD(P)-binding domain-protein</fullName>
    </submittedName>
</protein>
<dbReference type="AlphaFoldDB" id="A0AAN6NBS0"/>
<dbReference type="SUPFAM" id="SSF51905">
    <property type="entry name" value="FAD/NAD(P)-binding domain"/>
    <property type="match status" value="1"/>
</dbReference>
<dbReference type="Gene3D" id="1.10.405.20">
    <property type="match status" value="1"/>
</dbReference>